<sequence length="137" mass="14222">MNKPTSNGTPSSTGPGSSRTLTHSVLPATGDVDEPPIPRPAPSLGLSGLGADHDTSKRPGALSTLDTCTTLTIDNTDADPVWHVLTPAAVARHLSTDTELGLTGQVVAERIAQYGKNQLKEPEGVSVLKVLLAQPMH</sequence>
<dbReference type="AlphaFoldDB" id="M5BRR8"/>
<evidence type="ECO:0000259" key="2">
    <source>
        <dbReference type="SMART" id="SM00831"/>
    </source>
</evidence>
<dbReference type="SUPFAM" id="SSF81665">
    <property type="entry name" value="Calcium ATPase, transmembrane domain M"/>
    <property type="match status" value="1"/>
</dbReference>
<evidence type="ECO:0000313" key="3">
    <source>
        <dbReference type="EMBL" id="CCO29914.1"/>
    </source>
</evidence>
<reference evidence="3 4" key="1">
    <citation type="journal article" date="2013" name="J. Biotechnol.">
        <title>Establishment and interpretation of the genome sequence of the phytopathogenic fungus Rhizoctonia solani AG1-IB isolate 7/3/14.</title>
        <authorList>
            <person name="Wibberg D.W."/>
            <person name="Jelonek L.J."/>
            <person name="Rupp O.R."/>
            <person name="Hennig M.H."/>
            <person name="Eikmeyer F.E."/>
            <person name="Goesmann A.G."/>
            <person name="Hartmann A.H."/>
            <person name="Borriss R.B."/>
            <person name="Grosch R.G."/>
            <person name="Puehler A.P."/>
            <person name="Schlueter A.S."/>
        </authorList>
    </citation>
    <scope>NUCLEOTIDE SEQUENCE [LARGE SCALE GENOMIC DNA]</scope>
    <source>
        <strain evidence="4">AG1-IB / isolate 7/3/14</strain>
    </source>
</reference>
<feature type="domain" description="Cation-transporting P-type ATPase N-terminal" evidence="2">
    <location>
        <begin position="81"/>
        <end position="134"/>
    </location>
</feature>
<proteinExistence type="predicted"/>
<dbReference type="Pfam" id="PF00690">
    <property type="entry name" value="Cation_ATPase_N"/>
    <property type="match status" value="1"/>
</dbReference>
<gene>
    <name evidence="3" type="ORF">BN14_03938</name>
</gene>
<organism evidence="3 4">
    <name type="scientific">Thanatephorus cucumeris (strain AG1-IB / isolate 7/3/14)</name>
    <name type="common">Lettuce bottom rot fungus</name>
    <name type="synonym">Rhizoctonia solani</name>
    <dbReference type="NCBI Taxonomy" id="1108050"/>
    <lineage>
        <taxon>Eukaryota</taxon>
        <taxon>Fungi</taxon>
        <taxon>Dikarya</taxon>
        <taxon>Basidiomycota</taxon>
        <taxon>Agaricomycotina</taxon>
        <taxon>Agaricomycetes</taxon>
        <taxon>Cantharellales</taxon>
        <taxon>Ceratobasidiaceae</taxon>
        <taxon>Rhizoctonia</taxon>
        <taxon>Rhizoctonia solani AG-1</taxon>
    </lineage>
</organism>
<accession>M5BRR8</accession>
<name>M5BRR8_THACB</name>
<protein>
    <recommendedName>
        <fullName evidence="2">Cation-transporting P-type ATPase N-terminal domain-containing protein</fullName>
    </recommendedName>
</protein>
<dbReference type="SMART" id="SM00831">
    <property type="entry name" value="Cation_ATPase_N"/>
    <property type="match status" value="1"/>
</dbReference>
<comment type="caution">
    <text evidence="3">The sequence shown here is derived from an EMBL/GenBank/DDBJ whole genome shotgun (WGS) entry which is preliminary data.</text>
</comment>
<dbReference type="EMBL" id="CAOJ01005635">
    <property type="protein sequence ID" value="CCO29914.1"/>
    <property type="molecule type" value="Genomic_DNA"/>
</dbReference>
<feature type="compositionally biased region" description="Low complexity" evidence="1">
    <location>
        <begin position="1"/>
        <end position="18"/>
    </location>
</feature>
<dbReference type="InterPro" id="IPR023298">
    <property type="entry name" value="ATPase_P-typ_TM_dom_sf"/>
</dbReference>
<evidence type="ECO:0000256" key="1">
    <source>
        <dbReference type="SAM" id="MobiDB-lite"/>
    </source>
</evidence>
<dbReference type="HOGENOM" id="CLU_1866496_0_0_1"/>
<evidence type="ECO:0000313" key="4">
    <source>
        <dbReference type="Proteomes" id="UP000012065"/>
    </source>
</evidence>
<feature type="region of interest" description="Disordered" evidence="1">
    <location>
        <begin position="1"/>
        <end position="62"/>
    </location>
</feature>
<dbReference type="InterPro" id="IPR004014">
    <property type="entry name" value="ATPase_P-typ_cation-transptr_N"/>
</dbReference>
<dbReference type="Proteomes" id="UP000012065">
    <property type="component" value="Unassembled WGS sequence"/>
</dbReference>